<organism evidence="11 12">
    <name type="scientific">Acinetobacter genomosp. 33YU</name>
    <dbReference type="NCBI Taxonomy" id="1675530"/>
    <lineage>
        <taxon>Bacteria</taxon>
        <taxon>Pseudomonadati</taxon>
        <taxon>Pseudomonadota</taxon>
        <taxon>Gammaproteobacteria</taxon>
        <taxon>Moraxellales</taxon>
        <taxon>Moraxellaceae</taxon>
        <taxon>Acinetobacter</taxon>
    </lineage>
</organism>
<evidence type="ECO:0000256" key="3">
    <source>
        <dbReference type="ARBA" id="ARBA00021539"/>
    </source>
</evidence>
<evidence type="ECO:0000256" key="4">
    <source>
        <dbReference type="ARBA" id="ARBA00022475"/>
    </source>
</evidence>
<comment type="caution">
    <text evidence="11">The sequence shown here is derived from an EMBL/GenBank/DDBJ whole genome shotgun (WGS) entry which is preliminary data.</text>
</comment>
<dbReference type="NCBIfam" id="TIGR02532">
    <property type="entry name" value="IV_pilin_GFxxxE"/>
    <property type="match status" value="1"/>
</dbReference>
<dbReference type="GO" id="GO:0015627">
    <property type="term" value="C:type II protein secretion system complex"/>
    <property type="evidence" value="ECO:0007669"/>
    <property type="project" value="InterPro"/>
</dbReference>
<evidence type="ECO:0000313" key="12">
    <source>
        <dbReference type="Proteomes" id="UP000189376"/>
    </source>
</evidence>
<dbReference type="InterPro" id="IPR051621">
    <property type="entry name" value="T2SS_protein_J"/>
</dbReference>
<evidence type="ECO:0000256" key="5">
    <source>
        <dbReference type="ARBA" id="ARBA00022481"/>
    </source>
</evidence>
<dbReference type="GO" id="GO:0015628">
    <property type="term" value="P:protein secretion by the type II secretion system"/>
    <property type="evidence" value="ECO:0007669"/>
    <property type="project" value="InterPro"/>
</dbReference>
<keyword evidence="4" id="KW-1003">Cell membrane</keyword>
<evidence type="ECO:0000256" key="6">
    <source>
        <dbReference type="ARBA" id="ARBA00022519"/>
    </source>
</evidence>
<dbReference type="PANTHER" id="PTHR39583:SF2">
    <property type="entry name" value="TYPE II SECRETION SYSTEM PROTEIN J"/>
    <property type="match status" value="1"/>
</dbReference>
<feature type="transmembrane region" description="Helical" evidence="10">
    <location>
        <begin position="66"/>
        <end position="89"/>
    </location>
</feature>
<evidence type="ECO:0000313" key="11">
    <source>
        <dbReference type="EMBL" id="ONN56634.1"/>
    </source>
</evidence>
<protein>
    <recommendedName>
        <fullName evidence="3">Type II secretion system protein J</fullName>
    </recommendedName>
</protein>
<dbReference type="InterPro" id="IPR045584">
    <property type="entry name" value="Pilin-like"/>
</dbReference>
<dbReference type="GO" id="GO:0005886">
    <property type="term" value="C:plasma membrane"/>
    <property type="evidence" value="ECO:0007669"/>
    <property type="project" value="UniProtKB-SubCell"/>
</dbReference>
<evidence type="ECO:0000256" key="9">
    <source>
        <dbReference type="ARBA" id="ARBA00023136"/>
    </source>
</evidence>
<dbReference type="InterPro" id="IPR010055">
    <property type="entry name" value="T2SS_protein-GspJ"/>
</dbReference>
<sequence length="271" mass="30658">MIKNKYFHYRSTAAHLAARSGVVSTGYSEHSSSFCAQTKCSFKDPHTRNMVSRLAARSSSVRLTRASGFTLVELLVAIAIFAVLSLLGWKIFDYLLKVRDRNAVHEVHLFELQDAYQQILRDTLQIIPLSANQGGQLHPALEIDNQILRFSKAGVTDPLKQGLSPFERIEYRYDAEQKKLYRLKYTNLNTSNREQPLSSTLLSQVDQYQIMVLTPQEVTKWPEVNIDPTKPNELKKLPKGIKIQLTVAGVSYEWIYSLNQGNLALSQQGGS</sequence>
<dbReference type="NCBIfam" id="TIGR01711">
    <property type="entry name" value="gspJ"/>
    <property type="match status" value="1"/>
</dbReference>
<dbReference type="SUPFAM" id="SSF54523">
    <property type="entry name" value="Pili subunits"/>
    <property type="match status" value="1"/>
</dbReference>
<dbReference type="PANTHER" id="PTHR39583">
    <property type="entry name" value="TYPE II SECRETION SYSTEM PROTEIN J-RELATED"/>
    <property type="match status" value="1"/>
</dbReference>
<accession>A0A1V2V364</accession>
<dbReference type="Proteomes" id="UP000189376">
    <property type="component" value="Unassembled WGS sequence"/>
</dbReference>
<name>A0A1V2V364_9GAMM</name>
<dbReference type="PROSITE" id="PS00409">
    <property type="entry name" value="PROKAR_NTER_METHYL"/>
    <property type="match status" value="1"/>
</dbReference>
<comment type="similarity">
    <text evidence="2">Belongs to the GSP J family.</text>
</comment>
<keyword evidence="9 10" id="KW-0472">Membrane</keyword>
<gene>
    <name evidence="11" type="ORF">AC058_02910</name>
</gene>
<dbReference type="Gene3D" id="3.10.610.10">
    <property type="entry name" value="GSPII I/J protein-like"/>
    <property type="match status" value="1"/>
</dbReference>
<evidence type="ECO:0000256" key="7">
    <source>
        <dbReference type="ARBA" id="ARBA00022692"/>
    </source>
</evidence>
<dbReference type="Pfam" id="PF11612">
    <property type="entry name" value="T2SSJ"/>
    <property type="match status" value="1"/>
</dbReference>
<comment type="subcellular location">
    <subcellularLocation>
        <location evidence="1">Cell inner membrane</location>
        <topology evidence="1">Single-pass membrane protein</topology>
    </subcellularLocation>
</comment>
<keyword evidence="7 10" id="KW-0812">Transmembrane</keyword>
<keyword evidence="8 10" id="KW-1133">Transmembrane helix</keyword>
<keyword evidence="6" id="KW-0997">Cell inner membrane</keyword>
<reference evidence="11 12" key="1">
    <citation type="submission" date="2015-07" db="EMBL/GenBank/DDBJ databases">
        <title>Acinetobacter yuneri, a novel member of Acinetobacter calcoaceticus-Acinetobacter baumannii complex isolated from clinical specimen.</title>
        <authorList>
            <person name="Yu Y."/>
        </authorList>
    </citation>
    <scope>NUCLEOTIDE SEQUENCE [LARGE SCALE GENOMIC DNA]</scope>
    <source>
        <strain evidence="11 12">A362</strain>
    </source>
</reference>
<evidence type="ECO:0000256" key="10">
    <source>
        <dbReference type="SAM" id="Phobius"/>
    </source>
</evidence>
<evidence type="ECO:0000256" key="2">
    <source>
        <dbReference type="ARBA" id="ARBA00011084"/>
    </source>
</evidence>
<evidence type="ECO:0000256" key="8">
    <source>
        <dbReference type="ARBA" id="ARBA00022989"/>
    </source>
</evidence>
<proteinExistence type="inferred from homology"/>
<dbReference type="RefSeq" id="WP_077168510.1">
    <property type="nucleotide sequence ID" value="NZ_LFZS01000001.1"/>
</dbReference>
<dbReference type="InterPro" id="IPR012902">
    <property type="entry name" value="N_methyl_site"/>
</dbReference>
<keyword evidence="12" id="KW-1185">Reference proteome</keyword>
<dbReference type="Pfam" id="PF07963">
    <property type="entry name" value="N_methyl"/>
    <property type="match status" value="1"/>
</dbReference>
<keyword evidence="5" id="KW-0488">Methylation</keyword>
<dbReference type="EMBL" id="LFZS01000001">
    <property type="protein sequence ID" value="ONN56634.1"/>
    <property type="molecule type" value="Genomic_DNA"/>
</dbReference>
<evidence type="ECO:0000256" key="1">
    <source>
        <dbReference type="ARBA" id="ARBA00004377"/>
    </source>
</evidence>
<dbReference type="AlphaFoldDB" id="A0A1V2V364"/>